<feature type="domain" description="Helicase C-terminal" evidence="13">
    <location>
        <begin position="338"/>
        <end position="526"/>
    </location>
</feature>
<dbReference type="Pfam" id="PF00271">
    <property type="entry name" value="Helicase_C"/>
    <property type="match status" value="1"/>
</dbReference>
<proteinExistence type="inferred from homology"/>
<dbReference type="GO" id="GO:0016787">
    <property type="term" value="F:hydrolase activity"/>
    <property type="evidence" value="ECO:0007669"/>
    <property type="project" value="UniProtKB-KW"/>
</dbReference>
<dbReference type="SMART" id="SM00487">
    <property type="entry name" value="DEXDc"/>
    <property type="match status" value="1"/>
</dbReference>
<dbReference type="GO" id="GO:0043138">
    <property type="term" value="F:3'-5' DNA helicase activity"/>
    <property type="evidence" value="ECO:0007669"/>
    <property type="project" value="UniProtKB-EC"/>
</dbReference>
<dbReference type="GO" id="GO:0005524">
    <property type="term" value="F:ATP binding"/>
    <property type="evidence" value="ECO:0007669"/>
    <property type="project" value="UniProtKB-KW"/>
</dbReference>
<feature type="compositionally biased region" description="Basic and acidic residues" evidence="11">
    <location>
        <begin position="1048"/>
        <end position="1060"/>
    </location>
</feature>
<evidence type="ECO:0000256" key="6">
    <source>
        <dbReference type="ARBA" id="ARBA00023235"/>
    </source>
</evidence>
<feature type="compositionally biased region" description="Basic and acidic residues" evidence="11">
    <location>
        <begin position="1342"/>
        <end position="1352"/>
    </location>
</feature>
<evidence type="ECO:0000259" key="12">
    <source>
        <dbReference type="PROSITE" id="PS51192"/>
    </source>
</evidence>
<dbReference type="InterPro" id="IPR004179">
    <property type="entry name" value="Sec63-dom"/>
</dbReference>
<dbReference type="InterPro" id="IPR027417">
    <property type="entry name" value="P-loop_NTPase"/>
</dbReference>
<keyword evidence="5" id="KW-0067">ATP-binding</keyword>
<dbReference type="InterPro" id="IPR036390">
    <property type="entry name" value="WH_DNA-bd_sf"/>
</dbReference>
<dbReference type="RefSeq" id="XP_008730890.1">
    <property type="nucleotide sequence ID" value="XM_008732668.1"/>
</dbReference>
<dbReference type="Proteomes" id="UP000030678">
    <property type="component" value="Unassembled WGS sequence"/>
</dbReference>
<comment type="similarity">
    <text evidence="1">Belongs to the helicase family. SKI2 subfamily.</text>
</comment>
<dbReference type="PANTHER" id="PTHR47835:SF3">
    <property type="entry name" value="HELICASE FOR MEIOSIS 1"/>
    <property type="match status" value="1"/>
</dbReference>
<dbReference type="Pfam" id="PF23445">
    <property type="entry name" value="WHD_SNRNP200"/>
    <property type="match status" value="1"/>
</dbReference>
<dbReference type="PANTHER" id="PTHR47835">
    <property type="entry name" value="HFM1, ATP DEPENDENT DNA HELICASE HOMOLOG"/>
    <property type="match status" value="1"/>
</dbReference>
<keyword evidence="3" id="KW-0378">Hydrolase</keyword>
<keyword evidence="4" id="KW-0347">Helicase</keyword>
<dbReference type="InterPro" id="IPR014001">
    <property type="entry name" value="Helicase_ATP-bd"/>
</dbReference>
<evidence type="ECO:0000256" key="8">
    <source>
        <dbReference type="ARBA" id="ARBA00034617"/>
    </source>
</evidence>
<evidence type="ECO:0000259" key="13">
    <source>
        <dbReference type="PROSITE" id="PS51194"/>
    </source>
</evidence>
<dbReference type="Pfam" id="PF00270">
    <property type="entry name" value="DEAD"/>
    <property type="match status" value="1"/>
</dbReference>
<evidence type="ECO:0000313" key="14">
    <source>
        <dbReference type="EMBL" id="ETI20322.1"/>
    </source>
</evidence>
<evidence type="ECO:0000256" key="3">
    <source>
        <dbReference type="ARBA" id="ARBA00022801"/>
    </source>
</evidence>
<dbReference type="InterPro" id="IPR052247">
    <property type="entry name" value="Meiotic_Crossover_Helicase"/>
</dbReference>
<dbReference type="FunFam" id="1.10.10.10:FF:000012">
    <property type="entry name" value="U5 small nuclear ribonucleoprotein helicase"/>
    <property type="match status" value="1"/>
</dbReference>
<dbReference type="SUPFAM" id="SSF46785">
    <property type="entry name" value="Winged helix' DNA-binding domain"/>
    <property type="match status" value="1"/>
</dbReference>
<evidence type="ECO:0000256" key="2">
    <source>
        <dbReference type="ARBA" id="ARBA00022741"/>
    </source>
</evidence>
<dbReference type="GO" id="GO:0051321">
    <property type="term" value="P:meiotic cell cycle"/>
    <property type="evidence" value="ECO:0007669"/>
    <property type="project" value="UniProtKB-KW"/>
</dbReference>
<sequence length="1381" mass="153843">MSADDLLDNTMLPSAGSSPIGPIPSPTVSALQHRQRAKAGRPFSRTIGDMTPEDVPPDDFEHHTKVASMVPRNADRRVSEANLPSASPPIVQGIKLVPATALPGQLRAVFKYDIFNAVQSKCFASAFESDDNLVVSAPTGSGKTVIMEFAICRLVAECKGQDFKVIYQAPTKSLCAERYNDWQKKFSALNLECAELTGDTDLAHLRDVQKASIIITTPEKWDSVTRKWQDHARLLQLVKLFLVDEVHILKDERGATLEAVVSRMKSVVCSVRFVALSATVPNSEDIAIWLGKNSMMPHLPAQREVFGESFRPVQLQKHVYGFESRSNDFAFESMLTEQIPKIIADHGRGKPVMVFCSTRRASVNTAKSLADAWSSSRPTQRLWKGPERQLSLMNVELKATAGAGVAFHHGGLSVADRRTIEEAFLSGQINIICSTSTLAVGVNLPCYLVILKGTCAWTDSGLKEYADLEVMQMLGRAGRPQFETSACAVILCRQGKVSRYEKMVSGEELLESCLHQNLIEHLNAEIILGTVRDVDTAKQWLASTFLYVRLRRNPSHYQFREGVDESTDDAILEQLCKKDIDLLVDAGIVEGQERLTPTMFGEAMARYCVNFDTMKSFIGLPPKAKTSEILSLLAQAREFRGLRMQAGEKSFYKEINKAPEIKFPIKVDVALLSHKISLLMQAEMGSVALPDGESHKKHHTQYRIDRSNVFAHANRLIRCLIDCQIQLQDAISARNALELGRSLAAHVWDNTASQLRQVEGLGEVAVRKLAASSINSIDSLLNTEPARIELVLGKNPPFGHQLLKKLESFPNLMVSVKETGRAIRRGQCATVKIVAEIAFLNRVPPQIFNKKPFSVCFLADDSNGTLLEFRRFSPKKLEHGEKFTLSVRLTKPTDHVNCYVMCDNIAGTSKYAELKLLDIPVSAYPKERHQDESIDGTRKHADQAPVSNCCVDEFDDGGIDDQDLLAIDADGRRIEVIEDIDAILKTEYKKSKPTEHYHNEDADDSAYREPSQLPNGRWTCQHDCKERGKDCKHKCCKEGVAKPKRRSKAETAVREEEKGQKKITSLTSMQPKLETKDKNQRKGLGDSQEPRHATHRTLSSGKPKFRKQSGEPTAKRAKHSQDPVEDFWGAEPTMDFESDLELDCSKDHAKQVSPKNPEKQDAKVDEGKDDMFLSFDEDELFDFSFVESGQSADVLSATEAAPTVVDKPSTANSSLCEKELTMPNNDDIDFLASDLDFGGVDPPLEHVAMWDVLKNDRTASQGQSSTMVQSIKCFEDGMDYIEDFSGMRPDSTGLSTTPKNQVKDTFIMRDPSVSPGADTPAESSIKTPEDTGMASNVKTATRAKETDAERDKRLFDEDQKKKWEGIDQWLYDEFHEYVEVV</sequence>
<dbReference type="Pfam" id="PF02889">
    <property type="entry name" value="Sec63"/>
    <property type="match status" value="1"/>
</dbReference>
<dbReference type="GO" id="GO:0003676">
    <property type="term" value="F:nucleic acid binding"/>
    <property type="evidence" value="ECO:0007669"/>
    <property type="project" value="InterPro"/>
</dbReference>
<dbReference type="Gene3D" id="3.40.50.300">
    <property type="entry name" value="P-loop containing nucleotide triphosphate hydrolases"/>
    <property type="match status" value="2"/>
</dbReference>
<accession>V9D2V5</accession>
<dbReference type="VEuPathDB" id="FungiDB:G647_08356"/>
<comment type="catalytic activity">
    <reaction evidence="10">
        <text>ATP + H2O = ADP + phosphate + H(+)</text>
        <dbReference type="Rhea" id="RHEA:13065"/>
        <dbReference type="ChEBI" id="CHEBI:15377"/>
        <dbReference type="ChEBI" id="CHEBI:15378"/>
        <dbReference type="ChEBI" id="CHEBI:30616"/>
        <dbReference type="ChEBI" id="CHEBI:43474"/>
        <dbReference type="ChEBI" id="CHEBI:456216"/>
        <dbReference type="EC" id="5.6.2.4"/>
    </reaction>
</comment>
<evidence type="ECO:0000313" key="15">
    <source>
        <dbReference type="Proteomes" id="UP000030678"/>
    </source>
</evidence>
<evidence type="ECO:0000256" key="7">
    <source>
        <dbReference type="ARBA" id="ARBA00023254"/>
    </source>
</evidence>
<dbReference type="InterPro" id="IPR036388">
    <property type="entry name" value="WH-like_DNA-bd_sf"/>
</dbReference>
<evidence type="ECO:0000256" key="10">
    <source>
        <dbReference type="ARBA" id="ARBA00048988"/>
    </source>
</evidence>
<organism evidence="14 15">
    <name type="scientific">Cladophialophora carrionii CBS 160.54</name>
    <dbReference type="NCBI Taxonomy" id="1279043"/>
    <lineage>
        <taxon>Eukaryota</taxon>
        <taxon>Fungi</taxon>
        <taxon>Dikarya</taxon>
        <taxon>Ascomycota</taxon>
        <taxon>Pezizomycotina</taxon>
        <taxon>Eurotiomycetes</taxon>
        <taxon>Chaetothyriomycetidae</taxon>
        <taxon>Chaetothyriales</taxon>
        <taxon>Herpotrichiellaceae</taxon>
        <taxon>Cladophialophora</taxon>
    </lineage>
</organism>
<dbReference type="HOGENOM" id="CLU_000335_0_4_1"/>
<dbReference type="PROSITE" id="PS51192">
    <property type="entry name" value="HELICASE_ATP_BIND_1"/>
    <property type="match status" value="1"/>
</dbReference>
<feature type="region of interest" description="Disordered" evidence="11">
    <location>
        <begin position="1042"/>
        <end position="1129"/>
    </location>
</feature>
<dbReference type="Gene3D" id="1.10.3380.10">
    <property type="entry name" value="Sec63 N-terminal domain-like domain"/>
    <property type="match status" value="1"/>
</dbReference>
<dbReference type="Gene3D" id="1.10.10.10">
    <property type="entry name" value="Winged helix-like DNA-binding domain superfamily/Winged helix DNA-binding domain"/>
    <property type="match status" value="1"/>
</dbReference>
<gene>
    <name evidence="14" type="ORF">G647_08356</name>
</gene>
<name>V9D2V5_9EURO</name>
<feature type="region of interest" description="Disordered" evidence="11">
    <location>
        <begin position="993"/>
        <end position="1016"/>
    </location>
</feature>
<feature type="compositionally biased region" description="Basic and acidic residues" evidence="11">
    <location>
        <begin position="1073"/>
        <end position="1092"/>
    </location>
</feature>
<evidence type="ECO:0000256" key="4">
    <source>
        <dbReference type="ARBA" id="ARBA00022806"/>
    </source>
</evidence>
<dbReference type="FunFam" id="1.10.3380.10:FF:000012">
    <property type="entry name" value="DEAD/DEAH box DNA helicase"/>
    <property type="match status" value="1"/>
</dbReference>
<dbReference type="InterPro" id="IPR001650">
    <property type="entry name" value="Helicase_C-like"/>
</dbReference>
<feature type="region of interest" description="Disordered" evidence="11">
    <location>
        <begin position="1"/>
        <end position="57"/>
    </location>
</feature>
<evidence type="ECO:0000256" key="9">
    <source>
        <dbReference type="ARBA" id="ARBA00034808"/>
    </source>
</evidence>
<evidence type="ECO:0000256" key="5">
    <source>
        <dbReference type="ARBA" id="ARBA00022840"/>
    </source>
</evidence>
<dbReference type="GeneID" id="19986849"/>
<reference evidence="14 15" key="1">
    <citation type="submission" date="2013-03" db="EMBL/GenBank/DDBJ databases">
        <title>The Genome Sequence of Cladophialophora carrionii CBS 160.54.</title>
        <authorList>
            <consortium name="The Broad Institute Genomics Platform"/>
            <person name="Cuomo C."/>
            <person name="de Hoog S."/>
            <person name="Gorbushina A."/>
            <person name="Walker B."/>
            <person name="Young S.K."/>
            <person name="Zeng Q."/>
            <person name="Gargeya S."/>
            <person name="Fitzgerald M."/>
            <person name="Haas B."/>
            <person name="Abouelleil A."/>
            <person name="Allen A.W."/>
            <person name="Alvarado L."/>
            <person name="Arachchi H.M."/>
            <person name="Berlin A.M."/>
            <person name="Chapman S.B."/>
            <person name="Gainer-Dewar J."/>
            <person name="Goldberg J."/>
            <person name="Griggs A."/>
            <person name="Gujja S."/>
            <person name="Hansen M."/>
            <person name="Howarth C."/>
            <person name="Imamovic A."/>
            <person name="Ireland A."/>
            <person name="Larimer J."/>
            <person name="McCowan C."/>
            <person name="Murphy C."/>
            <person name="Pearson M."/>
            <person name="Poon T.W."/>
            <person name="Priest M."/>
            <person name="Roberts A."/>
            <person name="Saif S."/>
            <person name="Shea T."/>
            <person name="Sisk P."/>
            <person name="Sykes S."/>
            <person name="Wortman J."/>
            <person name="Nusbaum C."/>
            <person name="Birren B."/>
        </authorList>
    </citation>
    <scope>NUCLEOTIDE SEQUENCE [LARGE SCALE GENOMIC DNA]</scope>
    <source>
        <strain evidence="14 15">CBS 160.54</strain>
    </source>
</reference>
<dbReference type="InterPro" id="IPR011545">
    <property type="entry name" value="DEAD/DEAH_box_helicase_dom"/>
</dbReference>
<dbReference type="InterPro" id="IPR057842">
    <property type="entry name" value="WH_MER3"/>
</dbReference>
<keyword evidence="6" id="KW-0413">Isomerase</keyword>
<evidence type="ECO:0000256" key="11">
    <source>
        <dbReference type="SAM" id="MobiDB-lite"/>
    </source>
</evidence>
<dbReference type="CDD" id="cd18795">
    <property type="entry name" value="SF2_C_Ski2"/>
    <property type="match status" value="1"/>
</dbReference>
<comment type="catalytic activity">
    <reaction evidence="8">
        <text>Couples ATP hydrolysis with the unwinding of duplex DNA by translocating in the 3'-5' direction.</text>
        <dbReference type="EC" id="5.6.2.4"/>
    </reaction>
</comment>
<protein>
    <recommendedName>
        <fullName evidence="9">DNA 3'-5' helicase</fullName>
        <ecNumber evidence="9">5.6.2.4</ecNumber>
    </recommendedName>
</protein>
<dbReference type="EMBL" id="KB822708">
    <property type="protein sequence ID" value="ETI20322.1"/>
    <property type="molecule type" value="Genomic_DNA"/>
</dbReference>
<keyword evidence="2" id="KW-0547">Nucleotide-binding</keyword>
<dbReference type="SUPFAM" id="SSF158702">
    <property type="entry name" value="Sec63 N-terminal domain-like"/>
    <property type="match status" value="1"/>
</dbReference>
<dbReference type="EC" id="5.6.2.4" evidence="9"/>
<dbReference type="SUPFAM" id="SSF52540">
    <property type="entry name" value="P-loop containing nucleoside triphosphate hydrolases"/>
    <property type="match status" value="1"/>
</dbReference>
<dbReference type="PROSITE" id="PS51194">
    <property type="entry name" value="HELICASE_CTER"/>
    <property type="match status" value="1"/>
</dbReference>
<dbReference type="OrthoDB" id="5575at2759"/>
<feature type="domain" description="Helicase ATP-binding" evidence="12">
    <location>
        <begin position="124"/>
        <end position="298"/>
    </location>
</feature>
<feature type="region of interest" description="Disordered" evidence="11">
    <location>
        <begin position="1310"/>
        <end position="1352"/>
    </location>
</feature>
<keyword evidence="7" id="KW-0469">Meiosis</keyword>
<evidence type="ECO:0000256" key="1">
    <source>
        <dbReference type="ARBA" id="ARBA00010140"/>
    </source>
</evidence>
<dbReference type="SMART" id="SM00973">
    <property type="entry name" value="Sec63"/>
    <property type="match status" value="1"/>
</dbReference>
<dbReference type="SMART" id="SM00490">
    <property type="entry name" value="HELICc"/>
    <property type="match status" value="1"/>
</dbReference>